<accession>A0AAF3EWH9</accession>
<protein>
    <recommendedName>
        <fullName evidence="11">Potassium channel domain-containing protein</fullName>
    </recommendedName>
</protein>
<evidence type="ECO:0000256" key="2">
    <source>
        <dbReference type="ARBA" id="ARBA00022448"/>
    </source>
</evidence>
<dbReference type="GO" id="GO:0015271">
    <property type="term" value="F:outward rectifier potassium channel activity"/>
    <property type="evidence" value="ECO:0007669"/>
    <property type="project" value="TreeGrafter"/>
</dbReference>
<dbReference type="PANTHER" id="PTHR11003">
    <property type="entry name" value="POTASSIUM CHANNEL, SUBFAMILY K"/>
    <property type="match status" value="1"/>
</dbReference>
<dbReference type="PANTHER" id="PTHR11003:SF66">
    <property type="entry name" value="POTASSIUM CHANNEL DOMAIN-CONTAINING PROTEIN"/>
    <property type="match status" value="1"/>
</dbReference>
<evidence type="ECO:0000256" key="6">
    <source>
        <dbReference type="ARBA" id="ARBA00023136"/>
    </source>
</evidence>
<feature type="region of interest" description="Disordered" evidence="9">
    <location>
        <begin position="483"/>
        <end position="502"/>
    </location>
</feature>
<dbReference type="GO" id="GO:0005886">
    <property type="term" value="C:plasma membrane"/>
    <property type="evidence" value="ECO:0007669"/>
    <property type="project" value="TreeGrafter"/>
</dbReference>
<evidence type="ECO:0000256" key="3">
    <source>
        <dbReference type="ARBA" id="ARBA00022692"/>
    </source>
</evidence>
<dbReference type="Pfam" id="PF07885">
    <property type="entry name" value="Ion_trans_2"/>
    <property type="match status" value="2"/>
</dbReference>
<evidence type="ECO:0000259" key="11">
    <source>
        <dbReference type="Pfam" id="PF07885"/>
    </source>
</evidence>
<feature type="transmembrane region" description="Helical" evidence="10">
    <location>
        <begin position="229"/>
        <end position="250"/>
    </location>
</feature>
<sequence length="544" mass="62736">MSEKQSPVGIHNLAFQREDETELQARSRIVRNAFRDEKNCIVLKVDTHFNTEKGVNPFGFHFEMDPKRYTERKRQLKRERITRWLAWIAYYHHKFGIRHLILVAALTGYVFAGGLLFNKLESKHELEDLKTTLVMMQGIIREMSAEAINLTLVEVVQKNNYTVGMDKMGKLIKRYYKEMLEAEGRFHGSVWHKAENLELHLMWYFSSATFYAMTLFTTIGYGTITCQTFWGRFMSIVYASIGIPLMLVTLGDVGEWFQKAITKGYVFLLIKWKSFRKQKIKRPLDEIYLPIYYALGIVTVYILMCTMIIKEFDRQEGNKPGIDFGSALYFVFISLTTIGLGDVMPYNIQYSPFLAAAFLLGLAMVSIVNTSIYAVLYEIFFKQVEKTENWLDRVHSRHNKPHGWKVFKDLEPCMRTLVCSFPHFEKSNRDRLLTMLGKKYNQQDAVGTGLQSMVARTLWATAGLPHLNNGIANGDVEQGIVEEKSTDDPQDPQSNGDLEKPKKKVGFSIVRVRTNSDLAAHDLDHDHDQPVVSSAIYKMDIYLN</sequence>
<evidence type="ECO:0000256" key="1">
    <source>
        <dbReference type="ARBA" id="ARBA00004141"/>
    </source>
</evidence>
<organism evidence="12 13">
    <name type="scientific">Mesorhabditis belari</name>
    <dbReference type="NCBI Taxonomy" id="2138241"/>
    <lineage>
        <taxon>Eukaryota</taxon>
        <taxon>Metazoa</taxon>
        <taxon>Ecdysozoa</taxon>
        <taxon>Nematoda</taxon>
        <taxon>Chromadorea</taxon>
        <taxon>Rhabditida</taxon>
        <taxon>Rhabditina</taxon>
        <taxon>Rhabditomorpha</taxon>
        <taxon>Rhabditoidea</taxon>
        <taxon>Rhabditidae</taxon>
        <taxon>Mesorhabditinae</taxon>
        <taxon>Mesorhabditis</taxon>
    </lineage>
</organism>
<evidence type="ECO:0000256" key="8">
    <source>
        <dbReference type="RuleBase" id="RU003857"/>
    </source>
</evidence>
<dbReference type="PRINTS" id="PR01333">
    <property type="entry name" value="2POREKCHANEL"/>
</dbReference>
<dbReference type="InterPro" id="IPR003280">
    <property type="entry name" value="2pore_dom_K_chnl"/>
</dbReference>
<dbReference type="GO" id="GO:0030322">
    <property type="term" value="P:stabilization of membrane potential"/>
    <property type="evidence" value="ECO:0007669"/>
    <property type="project" value="TreeGrafter"/>
</dbReference>
<evidence type="ECO:0000313" key="13">
    <source>
        <dbReference type="WBParaSite" id="MBELARI_LOCUS18557"/>
    </source>
</evidence>
<feature type="transmembrane region" description="Helical" evidence="10">
    <location>
        <begin position="353"/>
        <end position="376"/>
    </location>
</feature>
<evidence type="ECO:0000256" key="10">
    <source>
        <dbReference type="SAM" id="Phobius"/>
    </source>
</evidence>
<comment type="similarity">
    <text evidence="8">Belongs to the two pore domain potassium channel (TC 1.A.1.8) family.</text>
</comment>
<dbReference type="Gene3D" id="1.10.287.70">
    <property type="match status" value="1"/>
</dbReference>
<comment type="subcellular location">
    <subcellularLocation>
        <location evidence="1">Membrane</location>
        <topology evidence="1">Multi-pass membrane protein</topology>
    </subcellularLocation>
</comment>
<evidence type="ECO:0000256" key="4">
    <source>
        <dbReference type="ARBA" id="ARBA00022989"/>
    </source>
</evidence>
<dbReference type="WBParaSite" id="MBELARI_LOCUS18557">
    <property type="protein sequence ID" value="MBELARI_LOCUS18557"/>
    <property type="gene ID" value="MBELARI_LOCUS18557"/>
</dbReference>
<feature type="transmembrane region" description="Helical" evidence="10">
    <location>
        <begin position="291"/>
        <end position="309"/>
    </location>
</feature>
<keyword evidence="4 10" id="KW-1133">Transmembrane helix</keyword>
<name>A0AAF3EWH9_9BILA</name>
<feature type="domain" description="Potassium channel" evidence="11">
    <location>
        <begin position="297"/>
        <end position="376"/>
    </location>
</feature>
<evidence type="ECO:0000256" key="9">
    <source>
        <dbReference type="SAM" id="MobiDB-lite"/>
    </source>
</evidence>
<feature type="transmembrane region" description="Helical" evidence="10">
    <location>
        <begin position="100"/>
        <end position="117"/>
    </location>
</feature>
<feature type="transmembrane region" description="Helical" evidence="10">
    <location>
        <begin position="201"/>
        <end position="222"/>
    </location>
</feature>
<keyword evidence="5 8" id="KW-0406">Ion transport</keyword>
<dbReference type="Proteomes" id="UP000887575">
    <property type="component" value="Unassembled WGS sequence"/>
</dbReference>
<dbReference type="SUPFAM" id="SSF81324">
    <property type="entry name" value="Voltage-gated potassium channels"/>
    <property type="match status" value="2"/>
</dbReference>
<evidence type="ECO:0000256" key="5">
    <source>
        <dbReference type="ARBA" id="ARBA00023065"/>
    </source>
</evidence>
<evidence type="ECO:0000313" key="12">
    <source>
        <dbReference type="Proteomes" id="UP000887575"/>
    </source>
</evidence>
<proteinExistence type="inferred from homology"/>
<keyword evidence="12" id="KW-1185">Reference proteome</keyword>
<keyword evidence="3 8" id="KW-0812">Transmembrane</keyword>
<feature type="domain" description="Potassium channel" evidence="11">
    <location>
        <begin position="203"/>
        <end position="259"/>
    </location>
</feature>
<feature type="transmembrane region" description="Helical" evidence="10">
    <location>
        <begin position="321"/>
        <end position="341"/>
    </location>
</feature>
<keyword evidence="2 8" id="KW-0813">Transport</keyword>
<keyword evidence="7 8" id="KW-0407">Ion channel</keyword>
<evidence type="ECO:0000256" key="7">
    <source>
        <dbReference type="ARBA" id="ARBA00023303"/>
    </source>
</evidence>
<dbReference type="AlphaFoldDB" id="A0AAF3EWH9"/>
<keyword evidence="6 10" id="KW-0472">Membrane</keyword>
<dbReference type="InterPro" id="IPR013099">
    <property type="entry name" value="K_chnl_dom"/>
</dbReference>
<dbReference type="GO" id="GO:0022841">
    <property type="term" value="F:potassium ion leak channel activity"/>
    <property type="evidence" value="ECO:0007669"/>
    <property type="project" value="TreeGrafter"/>
</dbReference>
<reference evidence="13" key="1">
    <citation type="submission" date="2024-02" db="UniProtKB">
        <authorList>
            <consortium name="WormBaseParasite"/>
        </authorList>
    </citation>
    <scope>IDENTIFICATION</scope>
</reference>